<evidence type="ECO:0000256" key="1">
    <source>
        <dbReference type="ARBA" id="ARBA00004370"/>
    </source>
</evidence>
<feature type="transmembrane region" description="Helical" evidence="5">
    <location>
        <begin position="203"/>
        <end position="224"/>
    </location>
</feature>
<name>A0ABD5X304_9EURY</name>
<sequence>MKIKRVAWLSLQLLVALCLVVLVIGQVLGQPILLSYVTTGSMEPTIDTGDGFIAVPTELAGEPEVGDVVVFNAQEIENGQLTTHRIVGETEKGFETRGDANPFTDQDGGEPYVKEPQIEAVAWQPGEDVATIPRLGDAVSGVQSLLASIQSLLAQSLGLDALLGMQGMGYLVLLLSIILYLLDIKLADRERYSRKLSRNTGMSTHLLVILFTLLVMAGGTAAMVGPAETHEFGIVSAEFNSESPDLIQQGTTESYDYEFVNTGILSTVVALEPAGDNIKTDSKSMTISGRGTENVSVAITAPPNTGFYQSYLKEHRYIHTLPKSMILSLYDIHPWLPILVINAEIGIPFYLLGRTIMGTGSTRFEQRTGPSRFDRLVGRLR</sequence>
<proteinExistence type="predicted"/>
<dbReference type="NCBIfam" id="TIGR02228">
    <property type="entry name" value="sigpep_I_arch"/>
    <property type="match status" value="1"/>
</dbReference>
<evidence type="ECO:0000256" key="3">
    <source>
        <dbReference type="ARBA" id="ARBA00022989"/>
    </source>
</evidence>
<dbReference type="AlphaFoldDB" id="A0ABD5X304"/>
<feature type="domain" description="Peptidase S26" evidence="6">
    <location>
        <begin position="13"/>
        <end position="88"/>
    </location>
</feature>
<dbReference type="EC" id="3.4.21.89" evidence="7"/>
<protein>
    <submittedName>
        <fullName evidence="7">Signal peptidase I</fullName>
        <ecNumber evidence="7">3.4.21.89</ecNumber>
    </submittedName>
</protein>
<dbReference type="InterPro" id="IPR036286">
    <property type="entry name" value="LexA/Signal_pep-like_sf"/>
</dbReference>
<gene>
    <name evidence="7" type="ORF">ACFQJ7_05420</name>
</gene>
<dbReference type="CDD" id="cd06530">
    <property type="entry name" value="S26_SPase_I"/>
    <property type="match status" value="1"/>
</dbReference>
<accession>A0ABD5X304</accession>
<dbReference type="SUPFAM" id="SSF51306">
    <property type="entry name" value="LexA/Signal peptidase"/>
    <property type="match status" value="1"/>
</dbReference>
<dbReference type="Proteomes" id="UP001596414">
    <property type="component" value="Unassembled WGS sequence"/>
</dbReference>
<dbReference type="EMBL" id="JBHSZQ010000004">
    <property type="protein sequence ID" value="MFC7125480.1"/>
    <property type="molecule type" value="Genomic_DNA"/>
</dbReference>
<evidence type="ECO:0000313" key="7">
    <source>
        <dbReference type="EMBL" id="MFC7125480.1"/>
    </source>
</evidence>
<dbReference type="InterPro" id="IPR001733">
    <property type="entry name" value="Peptidase_S26B"/>
</dbReference>
<keyword evidence="2 5" id="KW-0812">Transmembrane</keyword>
<reference evidence="7 8" key="1">
    <citation type="journal article" date="2014" name="Int. J. Syst. Evol. Microbiol.">
        <title>Complete genome sequence of Corynebacterium casei LMG S-19264T (=DSM 44701T), isolated from a smear-ripened cheese.</title>
        <authorList>
            <consortium name="US DOE Joint Genome Institute (JGI-PGF)"/>
            <person name="Walter F."/>
            <person name="Albersmeier A."/>
            <person name="Kalinowski J."/>
            <person name="Ruckert C."/>
        </authorList>
    </citation>
    <scope>NUCLEOTIDE SEQUENCE [LARGE SCALE GENOMIC DNA]</scope>
    <source>
        <strain evidence="7 8">CGMCC 4.7215</strain>
    </source>
</reference>
<evidence type="ECO:0000313" key="8">
    <source>
        <dbReference type="Proteomes" id="UP001596414"/>
    </source>
</evidence>
<feature type="transmembrane region" description="Helical" evidence="5">
    <location>
        <begin position="161"/>
        <end position="182"/>
    </location>
</feature>
<dbReference type="RefSeq" id="WP_267636476.1">
    <property type="nucleotide sequence ID" value="NZ_JAODIY010000004.1"/>
</dbReference>
<evidence type="ECO:0000259" key="6">
    <source>
        <dbReference type="Pfam" id="PF10502"/>
    </source>
</evidence>
<comment type="caution">
    <text evidence="7">The sequence shown here is derived from an EMBL/GenBank/DDBJ whole genome shotgun (WGS) entry which is preliminary data.</text>
</comment>
<keyword evidence="4 5" id="KW-0472">Membrane</keyword>
<feature type="transmembrane region" description="Helical" evidence="5">
    <location>
        <begin position="332"/>
        <end position="353"/>
    </location>
</feature>
<dbReference type="GO" id="GO:0009003">
    <property type="term" value="F:signal peptidase activity"/>
    <property type="evidence" value="ECO:0007669"/>
    <property type="project" value="UniProtKB-EC"/>
</dbReference>
<keyword evidence="7" id="KW-0378">Hydrolase</keyword>
<evidence type="ECO:0000256" key="4">
    <source>
        <dbReference type="ARBA" id="ARBA00023136"/>
    </source>
</evidence>
<dbReference type="GO" id="GO:0016020">
    <property type="term" value="C:membrane"/>
    <property type="evidence" value="ECO:0007669"/>
    <property type="project" value="UniProtKB-SubCell"/>
</dbReference>
<keyword evidence="3 5" id="KW-1133">Transmembrane helix</keyword>
<comment type="subcellular location">
    <subcellularLocation>
        <location evidence="1">Membrane</location>
    </subcellularLocation>
</comment>
<evidence type="ECO:0000256" key="5">
    <source>
        <dbReference type="SAM" id="Phobius"/>
    </source>
</evidence>
<dbReference type="InterPro" id="IPR019533">
    <property type="entry name" value="Peptidase_S26"/>
</dbReference>
<organism evidence="7 8">
    <name type="scientific">Halovenus rubra</name>
    <dbReference type="NCBI Taxonomy" id="869890"/>
    <lineage>
        <taxon>Archaea</taxon>
        <taxon>Methanobacteriati</taxon>
        <taxon>Methanobacteriota</taxon>
        <taxon>Stenosarchaea group</taxon>
        <taxon>Halobacteria</taxon>
        <taxon>Halobacteriales</taxon>
        <taxon>Haloarculaceae</taxon>
        <taxon>Halovenus</taxon>
    </lineage>
</organism>
<evidence type="ECO:0000256" key="2">
    <source>
        <dbReference type="ARBA" id="ARBA00022692"/>
    </source>
</evidence>
<dbReference type="Pfam" id="PF10502">
    <property type="entry name" value="Peptidase_S26"/>
    <property type="match status" value="1"/>
</dbReference>